<dbReference type="Proteomes" id="UP000288805">
    <property type="component" value="Unassembled WGS sequence"/>
</dbReference>
<evidence type="ECO:0000313" key="2">
    <source>
        <dbReference type="Proteomes" id="UP000288805"/>
    </source>
</evidence>
<accession>A0A438DP17</accession>
<organism evidence="1 2">
    <name type="scientific">Vitis vinifera</name>
    <name type="common">Grape</name>
    <dbReference type="NCBI Taxonomy" id="29760"/>
    <lineage>
        <taxon>Eukaryota</taxon>
        <taxon>Viridiplantae</taxon>
        <taxon>Streptophyta</taxon>
        <taxon>Embryophyta</taxon>
        <taxon>Tracheophyta</taxon>
        <taxon>Spermatophyta</taxon>
        <taxon>Magnoliopsida</taxon>
        <taxon>eudicotyledons</taxon>
        <taxon>Gunneridae</taxon>
        <taxon>Pentapetalae</taxon>
        <taxon>rosids</taxon>
        <taxon>Vitales</taxon>
        <taxon>Vitaceae</taxon>
        <taxon>Viteae</taxon>
        <taxon>Vitis</taxon>
    </lineage>
</organism>
<reference evidence="1 2" key="1">
    <citation type="journal article" date="2018" name="PLoS Genet.">
        <title>Population sequencing reveals clonal diversity and ancestral inbreeding in the grapevine cultivar Chardonnay.</title>
        <authorList>
            <person name="Roach M.J."/>
            <person name="Johnson D.L."/>
            <person name="Bohlmann J."/>
            <person name="van Vuuren H.J."/>
            <person name="Jones S.J."/>
            <person name="Pretorius I.S."/>
            <person name="Schmidt S.A."/>
            <person name="Borneman A.R."/>
        </authorList>
    </citation>
    <scope>NUCLEOTIDE SEQUENCE [LARGE SCALE GENOMIC DNA]</scope>
    <source>
        <strain evidence="2">cv. Chardonnay</strain>
        <tissue evidence="1">Leaf</tissue>
    </source>
</reference>
<dbReference type="EMBL" id="QGNW01001545">
    <property type="protein sequence ID" value="RVW37164.1"/>
    <property type="molecule type" value="Genomic_DNA"/>
</dbReference>
<dbReference type="AlphaFoldDB" id="A0A438DP17"/>
<sequence>MLIVVASLAVDIYFHFLAKPTARSFYKHRFWCWVRFYLWFHCANWSGQRASRLGKEINDNVVAFYRKNLSTIQSSCYKPPTYCGFEFKNATLWVLPMPRNGDVQYAHANISLAQREFLHESKGGAARIYHKKKWKELIVIHFGEENGLHLWTSKQPPCIIEKDVSFG</sequence>
<protein>
    <submittedName>
        <fullName evidence="1">Uncharacterized protein</fullName>
    </submittedName>
</protein>
<comment type="caution">
    <text evidence="1">The sequence shown here is derived from an EMBL/GenBank/DDBJ whole genome shotgun (WGS) entry which is preliminary data.</text>
</comment>
<evidence type="ECO:0000313" key="1">
    <source>
        <dbReference type="EMBL" id="RVW37164.1"/>
    </source>
</evidence>
<proteinExistence type="predicted"/>
<name>A0A438DP17_VITVI</name>
<gene>
    <name evidence="1" type="ORF">CK203_111750</name>
</gene>